<name>A0A1V9WYR1_9ACAR</name>
<dbReference type="Proteomes" id="UP000192247">
    <property type="component" value="Unassembled WGS sequence"/>
</dbReference>
<comment type="caution">
    <text evidence="2">The sequence shown here is derived from an EMBL/GenBank/DDBJ whole genome shotgun (WGS) entry which is preliminary data.</text>
</comment>
<proteinExistence type="predicted"/>
<evidence type="ECO:0000256" key="1">
    <source>
        <dbReference type="SAM" id="MobiDB-lite"/>
    </source>
</evidence>
<dbReference type="EMBL" id="MNPL01032785">
    <property type="protein sequence ID" value="OQR66369.1"/>
    <property type="molecule type" value="Genomic_DNA"/>
</dbReference>
<accession>A0A1V9WYR1</accession>
<gene>
    <name evidence="2" type="ORF">BIW11_14206</name>
</gene>
<evidence type="ECO:0000313" key="2">
    <source>
        <dbReference type="EMBL" id="OQR66369.1"/>
    </source>
</evidence>
<keyword evidence="3" id="KW-1185">Reference proteome</keyword>
<dbReference type="InParanoid" id="A0A1V9WYR1"/>
<protein>
    <submittedName>
        <fullName evidence="2">Uncharacterized protein</fullName>
    </submittedName>
</protein>
<evidence type="ECO:0000313" key="3">
    <source>
        <dbReference type="Proteomes" id="UP000192247"/>
    </source>
</evidence>
<feature type="compositionally biased region" description="Polar residues" evidence="1">
    <location>
        <begin position="1"/>
        <end position="13"/>
    </location>
</feature>
<organism evidence="2 3">
    <name type="scientific">Tropilaelaps mercedesae</name>
    <dbReference type="NCBI Taxonomy" id="418985"/>
    <lineage>
        <taxon>Eukaryota</taxon>
        <taxon>Metazoa</taxon>
        <taxon>Ecdysozoa</taxon>
        <taxon>Arthropoda</taxon>
        <taxon>Chelicerata</taxon>
        <taxon>Arachnida</taxon>
        <taxon>Acari</taxon>
        <taxon>Parasitiformes</taxon>
        <taxon>Mesostigmata</taxon>
        <taxon>Gamasina</taxon>
        <taxon>Dermanyssoidea</taxon>
        <taxon>Laelapidae</taxon>
        <taxon>Tropilaelaps</taxon>
    </lineage>
</organism>
<feature type="compositionally biased region" description="Polar residues" evidence="1">
    <location>
        <begin position="21"/>
        <end position="30"/>
    </location>
</feature>
<feature type="region of interest" description="Disordered" evidence="1">
    <location>
        <begin position="1"/>
        <end position="54"/>
    </location>
</feature>
<reference evidence="2 3" key="1">
    <citation type="journal article" date="2017" name="Gigascience">
        <title>Draft genome of the honey bee ectoparasitic mite, Tropilaelaps mercedesae, is shaped by the parasitic life history.</title>
        <authorList>
            <person name="Dong X."/>
            <person name="Armstrong S.D."/>
            <person name="Xia D."/>
            <person name="Makepeace B.L."/>
            <person name="Darby A.C."/>
            <person name="Kadowaki T."/>
        </authorList>
    </citation>
    <scope>NUCLEOTIDE SEQUENCE [LARGE SCALE GENOMIC DNA]</scope>
    <source>
        <strain evidence="2">Wuxi-XJTLU</strain>
    </source>
</reference>
<sequence>MRTQVELFSSSLARSAPKPLTPTNPASVQGNLGRRRVEAQVDTPNADQPFGPLPRSSAAYTMPFTVSVTRTAPASSEPVIYRPKGGFAISPFVGTGDATLNNFDEVTLEQKADNELEEKDRTFCVILTVN</sequence>
<dbReference type="AlphaFoldDB" id="A0A1V9WYR1"/>